<feature type="domain" description="AMP-dependent synthetase/ligase" evidence="3">
    <location>
        <begin position="25"/>
        <end position="445"/>
    </location>
</feature>
<keyword evidence="5" id="KW-1185">Reference proteome</keyword>
<dbReference type="PANTHER" id="PTHR43272:SF33">
    <property type="entry name" value="AMP-BINDING DOMAIN-CONTAINING PROTEIN-RELATED"/>
    <property type="match status" value="1"/>
</dbReference>
<dbReference type="PROSITE" id="PS00455">
    <property type="entry name" value="AMP_BINDING"/>
    <property type="match status" value="1"/>
</dbReference>
<reference evidence="4 5" key="1">
    <citation type="submission" date="2022-02" db="EMBL/GenBank/DDBJ databases">
        <title>Mesosutterella porci, a novel member of the family Sutterellaceae from pig feces.</title>
        <authorList>
            <person name="Wylensek D."/>
            <person name="Clavel T."/>
        </authorList>
    </citation>
    <scope>NUCLEOTIDE SEQUENCE [LARGE SCALE GENOMIC DNA]</scope>
    <source>
        <strain evidence="5">oilRF-744-wt-GAM-9</strain>
    </source>
</reference>
<dbReference type="Pfam" id="PF23562">
    <property type="entry name" value="AMP-binding_C_3"/>
    <property type="match status" value="1"/>
</dbReference>
<dbReference type="SUPFAM" id="SSF56801">
    <property type="entry name" value="Acetyl-CoA synthetase-like"/>
    <property type="match status" value="1"/>
</dbReference>
<gene>
    <name evidence="4" type="ORF">MAF45_08305</name>
</gene>
<dbReference type="InterPro" id="IPR020845">
    <property type="entry name" value="AMP-binding_CS"/>
</dbReference>
<dbReference type="Gene3D" id="3.40.50.12780">
    <property type="entry name" value="N-terminal domain of ligase-like"/>
    <property type="match status" value="1"/>
</dbReference>
<protein>
    <submittedName>
        <fullName evidence="4">Long-chain fatty acid--CoA ligase</fullName>
    </submittedName>
</protein>
<dbReference type="GO" id="GO:0016874">
    <property type="term" value="F:ligase activity"/>
    <property type="evidence" value="ECO:0007669"/>
    <property type="project" value="UniProtKB-KW"/>
</dbReference>
<name>A0ABS9MT75_9BURK</name>
<dbReference type="Pfam" id="PF00501">
    <property type="entry name" value="AMP-binding"/>
    <property type="match status" value="1"/>
</dbReference>
<dbReference type="CDD" id="cd05907">
    <property type="entry name" value="VL_LC_FACS_like"/>
    <property type="match status" value="1"/>
</dbReference>
<accession>A0ABS9MT75</accession>
<keyword evidence="4" id="KW-0436">Ligase</keyword>
<evidence type="ECO:0000259" key="3">
    <source>
        <dbReference type="Pfam" id="PF00501"/>
    </source>
</evidence>
<evidence type="ECO:0000313" key="4">
    <source>
        <dbReference type="EMBL" id="MCG5031440.1"/>
    </source>
</evidence>
<sequence>MTYSNRLDMRPVEYPEGCRVLPDLLERAARLWPDGRAYEWFDRRSESWRRISWKESLGLVRRWQKAFSALGLQRGDRVAVLLTNGPEAILTDQALLASGLVPVPMHAIDTPAACAFVLQDSGARALMSASEARWHAIRDAAPEHGLDALETVVLISDSPSEKDAPYPERVVSLEDFLAAGESAALRPENRPGPQDLAALVYTSGTTGRPKGVMLSHRAIIANLEQMSHVFPLSSKDTYFSYLPLSHAFERTVAYYYSIANGACLAIARSVGTLLEDMQHTRPTHMNTVPRVLEKIHTKFFNDASAGGEEALKTLAWAQEAGWRRFCRINDLPVEHTAREELDEAVWPQLDEKVAGRVRAIFGGRIRELICGGAALNYSVAKFFCAMDINLRQGYGLTESAPVISVSETPGNHPATVGRPMPGIEAKLGENDELLVRGAQLMDGYWNRPEATRGAFTEDGFLKTGDQADLSDGGRIRIKGRIKEIIVTSTGEKIPPVDLEYAIQGDPLFEQVLVVGEGRPFISALVVVNPEQWAMFCRGLGLDPADPATLRHPKARRAAILRIRARTKHFPQYGVPRAVMLLSEHWTPENGLTTSTMKLRRQQIVSRFLGEIERLYQNSPA</sequence>
<dbReference type="InterPro" id="IPR000873">
    <property type="entry name" value="AMP-dep_synth/lig_dom"/>
</dbReference>
<comment type="caution">
    <text evidence="4">The sequence shown here is derived from an EMBL/GenBank/DDBJ whole genome shotgun (WGS) entry which is preliminary data.</text>
</comment>
<dbReference type="PANTHER" id="PTHR43272">
    <property type="entry name" value="LONG-CHAIN-FATTY-ACID--COA LIGASE"/>
    <property type="match status" value="1"/>
</dbReference>
<proteinExistence type="predicted"/>
<keyword evidence="1" id="KW-0547">Nucleotide-binding</keyword>
<evidence type="ECO:0000256" key="2">
    <source>
        <dbReference type="ARBA" id="ARBA00022840"/>
    </source>
</evidence>
<evidence type="ECO:0000313" key="5">
    <source>
        <dbReference type="Proteomes" id="UP001297600"/>
    </source>
</evidence>
<organism evidence="4 5">
    <name type="scientific">Mesosutterella porci</name>
    <dbReference type="NCBI Taxonomy" id="2915351"/>
    <lineage>
        <taxon>Bacteria</taxon>
        <taxon>Pseudomonadati</taxon>
        <taxon>Pseudomonadota</taxon>
        <taxon>Betaproteobacteria</taxon>
        <taxon>Burkholderiales</taxon>
        <taxon>Sutterellaceae</taxon>
        <taxon>Mesosutterella</taxon>
    </lineage>
</organism>
<dbReference type="Proteomes" id="UP001297600">
    <property type="component" value="Unassembled WGS sequence"/>
</dbReference>
<keyword evidence="2" id="KW-0067">ATP-binding</keyword>
<dbReference type="InterPro" id="IPR042099">
    <property type="entry name" value="ANL_N_sf"/>
</dbReference>
<dbReference type="RefSeq" id="WP_237979171.1">
    <property type="nucleotide sequence ID" value="NZ_JAKNCT010000009.1"/>
</dbReference>
<evidence type="ECO:0000256" key="1">
    <source>
        <dbReference type="ARBA" id="ARBA00022741"/>
    </source>
</evidence>
<dbReference type="EMBL" id="JAKNCT010000009">
    <property type="protein sequence ID" value="MCG5031440.1"/>
    <property type="molecule type" value="Genomic_DNA"/>
</dbReference>